<evidence type="ECO:0000313" key="1">
    <source>
        <dbReference type="EMBL" id="EAX95002.1"/>
    </source>
</evidence>
<dbReference type="Proteomes" id="UP000001542">
    <property type="component" value="Unassembled WGS sequence"/>
</dbReference>
<name>A2FJ88_TRIV3</name>
<reference evidence="1" key="1">
    <citation type="submission" date="2006-10" db="EMBL/GenBank/DDBJ databases">
        <authorList>
            <person name="Amadeo P."/>
            <person name="Zhao Q."/>
            <person name="Wortman J."/>
            <person name="Fraser-Liggett C."/>
            <person name="Carlton J."/>
        </authorList>
    </citation>
    <scope>NUCLEOTIDE SEQUENCE</scope>
    <source>
        <strain evidence="1">G3</strain>
    </source>
</reference>
<accession>A2FJ88</accession>
<dbReference type="RefSeq" id="XP_001307932.1">
    <property type="nucleotide sequence ID" value="XM_001307931.1"/>
</dbReference>
<proteinExistence type="predicted"/>
<evidence type="ECO:0000313" key="2">
    <source>
        <dbReference type="Proteomes" id="UP000001542"/>
    </source>
</evidence>
<dbReference type="InParanoid" id="A2FJ88"/>
<dbReference type="VEuPathDB" id="TrichDB:TVAGG3_0447160"/>
<dbReference type="EMBL" id="DS113827">
    <property type="protein sequence ID" value="EAX95002.1"/>
    <property type="molecule type" value="Genomic_DNA"/>
</dbReference>
<sequence>MRDQEKILERVQQNGIKIDYVSAYINKLFRTKLAHTTLLALAKAISESTGIQLDRLAKRYKSALLCWYSENWDKLQNQIRNFNINSIANECQITFNNLESQNYSIQGPSSLPKRDHVDSMKIRSIDPTDLYSLLNH</sequence>
<dbReference type="KEGG" id="tva:4752757"/>
<dbReference type="AlphaFoldDB" id="A2FJ88"/>
<protein>
    <submittedName>
        <fullName evidence="1">Uncharacterized protein</fullName>
    </submittedName>
</protein>
<gene>
    <name evidence="1" type="ORF">TVAG_243550</name>
</gene>
<keyword evidence="2" id="KW-1185">Reference proteome</keyword>
<reference evidence="1" key="2">
    <citation type="journal article" date="2007" name="Science">
        <title>Draft genome sequence of the sexually transmitted pathogen Trichomonas vaginalis.</title>
        <authorList>
            <person name="Carlton J.M."/>
            <person name="Hirt R.P."/>
            <person name="Silva J.C."/>
            <person name="Delcher A.L."/>
            <person name="Schatz M."/>
            <person name="Zhao Q."/>
            <person name="Wortman J.R."/>
            <person name="Bidwell S.L."/>
            <person name="Alsmark U.C.M."/>
            <person name="Besteiro S."/>
            <person name="Sicheritz-Ponten T."/>
            <person name="Noel C.J."/>
            <person name="Dacks J.B."/>
            <person name="Foster P.G."/>
            <person name="Simillion C."/>
            <person name="Van de Peer Y."/>
            <person name="Miranda-Saavedra D."/>
            <person name="Barton G.J."/>
            <person name="Westrop G.D."/>
            <person name="Mueller S."/>
            <person name="Dessi D."/>
            <person name="Fiori P.L."/>
            <person name="Ren Q."/>
            <person name="Paulsen I."/>
            <person name="Zhang H."/>
            <person name="Bastida-Corcuera F.D."/>
            <person name="Simoes-Barbosa A."/>
            <person name="Brown M.T."/>
            <person name="Hayes R.D."/>
            <person name="Mukherjee M."/>
            <person name="Okumura C.Y."/>
            <person name="Schneider R."/>
            <person name="Smith A.J."/>
            <person name="Vanacova S."/>
            <person name="Villalvazo M."/>
            <person name="Haas B.J."/>
            <person name="Pertea M."/>
            <person name="Feldblyum T.V."/>
            <person name="Utterback T.R."/>
            <person name="Shu C.L."/>
            <person name="Osoegawa K."/>
            <person name="de Jong P.J."/>
            <person name="Hrdy I."/>
            <person name="Horvathova L."/>
            <person name="Zubacova Z."/>
            <person name="Dolezal P."/>
            <person name="Malik S.B."/>
            <person name="Logsdon J.M. Jr."/>
            <person name="Henze K."/>
            <person name="Gupta A."/>
            <person name="Wang C.C."/>
            <person name="Dunne R.L."/>
            <person name="Upcroft J.A."/>
            <person name="Upcroft P."/>
            <person name="White O."/>
            <person name="Salzberg S.L."/>
            <person name="Tang P."/>
            <person name="Chiu C.-H."/>
            <person name="Lee Y.-S."/>
            <person name="Embley T.M."/>
            <person name="Coombs G.H."/>
            <person name="Mottram J.C."/>
            <person name="Tachezy J."/>
            <person name="Fraser-Liggett C.M."/>
            <person name="Johnson P.J."/>
        </authorList>
    </citation>
    <scope>NUCLEOTIDE SEQUENCE [LARGE SCALE GENOMIC DNA]</scope>
    <source>
        <strain evidence="1">G3</strain>
    </source>
</reference>
<dbReference type="VEuPathDB" id="TrichDB:TVAG_243550"/>
<organism evidence="1 2">
    <name type="scientific">Trichomonas vaginalis (strain ATCC PRA-98 / G3)</name>
    <dbReference type="NCBI Taxonomy" id="412133"/>
    <lineage>
        <taxon>Eukaryota</taxon>
        <taxon>Metamonada</taxon>
        <taxon>Parabasalia</taxon>
        <taxon>Trichomonadida</taxon>
        <taxon>Trichomonadidae</taxon>
        <taxon>Trichomonas</taxon>
    </lineage>
</organism>